<protein>
    <recommendedName>
        <fullName evidence="6">VPS35 endosomal protein-sorting factor-like</fullName>
    </recommendedName>
</protein>
<dbReference type="Pfam" id="PF16025">
    <property type="entry name" value="CaM_bind"/>
    <property type="match status" value="2"/>
</dbReference>
<evidence type="ECO:0000256" key="8">
    <source>
        <dbReference type="SAM" id="MobiDB-lite"/>
    </source>
</evidence>
<dbReference type="InterPro" id="IPR029705">
    <property type="entry name" value="VPS35L"/>
</dbReference>
<evidence type="ECO:0000256" key="4">
    <source>
        <dbReference type="ARBA" id="ARBA00022753"/>
    </source>
</evidence>
<dbReference type="GO" id="GO:0015031">
    <property type="term" value="P:protein transport"/>
    <property type="evidence" value="ECO:0007669"/>
    <property type="project" value="UniProtKB-KW"/>
</dbReference>
<feature type="compositionally biased region" description="Low complexity" evidence="8">
    <location>
        <begin position="1024"/>
        <end position="1035"/>
    </location>
</feature>
<evidence type="ECO:0000256" key="5">
    <source>
        <dbReference type="ARBA" id="ARBA00022927"/>
    </source>
</evidence>
<evidence type="ECO:0000256" key="6">
    <source>
        <dbReference type="ARBA" id="ARBA00023838"/>
    </source>
</evidence>
<keyword evidence="5" id="KW-0653">Protein transport</keyword>
<comment type="subcellular location">
    <subcellularLocation>
        <location evidence="1">Endosome</location>
    </subcellularLocation>
</comment>
<evidence type="ECO:0000256" key="2">
    <source>
        <dbReference type="ARBA" id="ARBA00010704"/>
    </source>
</evidence>
<dbReference type="GO" id="GO:0005768">
    <property type="term" value="C:endosome"/>
    <property type="evidence" value="ECO:0007669"/>
    <property type="project" value="UniProtKB-SubCell"/>
</dbReference>
<accession>A0A8K1GPL0</accession>
<feature type="coiled-coil region" evidence="7">
    <location>
        <begin position="669"/>
        <end position="718"/>
    </location>
</feature>
<feature type="compositionally biased region" description="Low complexity" evidence="8">
    <location>
        <begin position="1055"/>
        <end position="1067"/>
    </location>
</feature>
<evidence type="ECO:0000313" key="10">
    <source>
        <dbReference type="Proteomes" id="UP000796761"/>
    </source>
</evidence>
<feature type="region of interest" description="Disordered" evidence="8">
    <location>
        <begin position="390"/>
        <end position="409"/>
    </location>
</feature>
<keyword evidence="10" id="KW-1185">Reference proteome</keyword>
<evidence type="ECO:0000313" key="9">
    <source>
        <dbReference type="EMBL" id="TRZ21190.1"/>
    </source>
</evidence>
<feature type="coiled-coil region" evidence="7">
    <location>
        <begin position="79"/>
        <end position="106"/>
    </location>
</feature>
<dbReference type="OrthoDB" id="1734063at2759"/>
<dbReference type="Proteomes" id="UP000796761">
    <property type="component" value="Unassembled WGS sequence"/>
</dbReference>
<feature type="region of interest" description="Disordered" evidence="8">
    <location>
        <begin position="267"/>
        <end position="328"/>
    </location>
</feature>
<dbReference type="PANTHER" id="PTHR13673:SF0">
    <property type="entry name" value="VPS35 ENDOSOMAL PROTEIN-SORTING FACTOR-LIKE"/>
    <property type="match status" value="1"/>
</dbReference>
<dbReference type="EMBL" id="SWJQ01000131">
    <property type="protein sequence ID" value="TRZ21190.1"/>
    <property type="molecule type" value="Genomic_DNA"/>
</dbReference>
<evidence type="ECO:0000256" key="7">
    <source>
        <dbReference type="SAM" id="Coils"/>
    </source>
</evidence>
<keyword evidence="4" id="KW-0967">Endosome</keyword>
<feature type="region of interest" description="Disordered" evidence="8">
    <location>
        <begin position="231"/>
        <end position="250"/>
    </location>
</feature>
<evidence type="ECO:0000256" key="1">
    <source>
        <dbReference type="ARBA" id="ARBA00004177"/>
    </source>
</evidence>
<feature type="region of interest" description="Disordered" evidence="8">
    <location>
        <begin position="1011"/>
        <end position="1041"/>
    </location>
</feature>
<feature type="region of interest" description="Disordered" evidence="8">
    <location>
        <begin position="1"/>
        <end position="24"/>
    </location>
</feature>
<comment type="similarity">
    <text evidence="2">Belongs to the VPS35L family.</text>
</comment>
<dbReference type="GO" id="GO:0032456">
    <property type="term" value="P:endocytic recycling"/>
    <property type="evidence" value="ECO:0007669"/>
    <property type="project" value="InterPro"/>
</dbReference>
<name>A0A8K1GPL0_9PASS</name>
<keyword evidence="7" id="KW-0175">Coiled coil</keyword>
<dbReference type="PANTHER" id="PTHR13673">
    <property type="entry name" value="ESOPHAGEAL CANCER ASSOCIATED PROTEIN"/>
    <property type="match status" value="1"/>
</dbReference>
<reference evidence="9" key="1">
    <citation type="submission" date="2019-04" db="EMBL/GenBank/DDBJ databases">
        <title>Genome assembly of Zosterops borbonicus 15179.</title>
        <authorList>
            <person name="Leroy T."/>
            <person name="Anselmetti Y."/>
            <person name="Tilak M.-K."/>
            <person name="Nabholz B."/>
        </authorList>
    </citation>
    <scope>NUCLEOTIDE SEQUENCE</scope>
    <source>
        <strain evidence="9">HGM_15179</strain>
        <tissue evidence="9">Muscle</tissue>
    </source>
</reference>
<feature type="region of interest" description="Disordered" evidence="8">
    <location>
        <begin position="1055"/>
        <end position="1086"/>
    </location>
</feature>
<keyword evidence="3" id="KW-0813">Transport</keyword>
<gene>
    <name evidence="9" type="ORF">HGM15179_005951</name>
</gene>
<comment type="caution">
    <text evidence="9">The sequence shown here is derived from an EMBL/GenBank/DDBJ whole genome shotgun (WGS) entry which is preliminary data.</text>
</comment>
<feature type="compositionally biased region" description="Basic and acidic residues" evidence="8">
    <location>
        <begin position="288"/>
        <end position="307"/>
    </location>
</feature>
<organism evidence="9 10">
    <name type="scientific">Zosterops borbonicus</name>
    <dbReference type="NCBI Taxonomy" id="364589"/>
    <lineage>
        <taxon>Eukaryota</taxon>
        <taxon>Metazoa</taxon>
        <taxon>Chordata</taxon>
        <taxon>Craniata</taxon>
        <taxon>Vertebrata</taxon>
        <taxon>Euteleostomi</taxon>
        <taxon>Archelosauria</taxon>
        <taxon>Archosauria</taxon>
        <taxon>Dinosauria</taxon>
        <taxon>Saurischia</taxon>
        <taxon>Theropoda</taxon>
        <taxon>Coelurosauria</taxon>
        <taxon>Aves</taxon>
        <taxon>Neognathae</taxon>
        <taxon>Neoaves</taxon>
        <taxon>Telluraves</taxon>
        <taxon>Australaves</taxon>
        <taxon>Passeriformes</taxon>
        <taxon>Sylvioidea</taxon>
        <taxon>Zosteropidae</taxon>
        <taxon>Zosterops</taxon>
    </lineage>
</organism>
<feature type="coiled-coil region" evidence="7">
    <location>
        <begin position="1133"/>
        <end position="1165"/>
    </location>
</feature>
<sequence length="1929" mass="217159">MSARSVRPAPAGLSEGGPGPKRRLSLNNMKMEDYEIFCRKHLSRIQEEAVKGETSLTVQNRNISLIQFYGVPVLSPLLSLEKKKEMQQYKEKALDLETKKRESRKKALLDRVQEIVENVQVKKGPSMSDVNTSEAESSCPHLDSKAFMDFTALSGINSACSPQRHGAMDLEKTPELRPSDTAGQMTSNVTEVVKAAEENVSSKPSESRFSEAAACVRAVSPGKMCNKLPSHALQKQEGRVGSPSDEDVQDPCVMSLQNLIKKSREYIEKEQSKRTSKSNSKRSTSESNSDKENDSVKTTDSVKERAKFTGRSCTAQTLDKPGLNKSNTLLQGASAHTNNTSMSTLSSFSKVDIPMRVGTPPLVDSDSDEELKKNSMFERDSSVVRSLTGSYAKLPSPEPSMSPKMHRRRPRPLSMGHIIINSPVSAYELSPKGKGRTMDLIMQDIADKNNVSESVPKFMADFTAVCPGRVPGVSRSSSGPSDGLGGGKANRHSFGLFESRGTVSATVEGQLVMDSRGLYKVESSTSMAPPRVNEPFAISQSAVTQKILAVNEMKPAILTENTECNSPKELNKSYDVENPSPLLMQSKNVRQQLDNTPSVSSANEQFPETFERVKRRLDLDPDNCQKENTSCALGVGMEEQEKQWLQEQKYPVGSVYITKSAVLENMAKEDILKTKMLAFEEMKKRLEEQHAQQLSILLAEQEREQEKLQKELEERDRKLQGEKVTTTEIEISKVNINSRMELEWRKKSESGLLESVQSQLETVHNTNSTSIGFAHTTPNTFSSTSETSFYLWGPSGTGVIKTSLCRPSSRIKTRWSQVFSPEIQMKFDKISAVAKGFLTRRLLQTEKLKHLKQTVKDTLEFIRNFQSEAPLKRGCVSAQDACLHERVMAQLRAALFDIHDIFFTMEASERMNILRHDREVRKEKMLRQMDKVKAPRERVTLSTATQKSLDRKKYMKASEMGIPSKKIIIKQKPPENRHARSRNYVSESEVCKLESVPLDFGDYHPLKPITVTESKTKKMNRKGSTSSTSSSSSSSLMDPLSSVLDGTDPLSLFAAAADPVTTAPPTDGARRKRDKDESSAVGSDFEPWSSKRGEILARYTTTEKLSINLYMGSEKGKATSTGSAVSEKVRTRLEELDDLEEGSQKELLNLTQQDYMNRIEELNQSLKDAWSSDQKVKALKIVIQCSKLLSDTTVIQFYPSKFVLITDILDTFGKLVYERILSMCVDNRVSLPDNFSPESVNDTAKETCLNWFFKIASIRELIPRFYVEAAILKCNKFLSKTGISECLPRLTSMIRGIGDPLVAVYARAYLCRVGMEVAPQLKESLNKNFFDFLLTFKQIHGDTVQNQLVVQCVEIPLYLTLYSPAIDWILQCIAYHAPDVLLTEMMERCKKLGNNALLLNSVMSAFRAEFIAARSMDFIGMIKECDESGFPKHLLFRSLGLNLALADPPENDRLQILNEAWKVITKLKNPQDYINCAEVWVEYTCRHFTKREVNTVLADVIKHMTPDRAFEDAYPQLQSIIQKVITYIYDFALLFSVEKFLPFLDMFQKESVRVEVCKCIMESFIKHQQESTKDPVILNALLHICKTMHDSVNALTLEDEKRMLAALINGFIKMVSDNCLSFYVEARSMFCNLEPVLVQLIHSVNQLAMETRRVMKGNHSRKTAAFVRACVAFCFITIPSLSSIFTRLNLYLHSGQVALANQCLSQADAFFKAAVSLVPEVPKMISIDGKMRPSDAFLLEFLCNFFSTLLVVPDHPEQGVLFLVRGLLNVIQDYTWEDNSDDKVRIYTNVLHLLSAMTQEAFIYHVDKVDSNDTLYGGDSKFLAEINKLSETVVSQILDHLKTLGKEETLKRQSQLALYFFNTILAHGDLRNNRLNQLSVNLWNLVQKHGFADTKTMVKTLEYIKRRSKQPEMSHFSDLALRLPLQSRT</sequence>
<evidence type="ECO:0000256" key="3">
    <source>
        <dbReference type="ARBA" id="ARBA00022448"/>
    </source>
</evidence>
<proteinExistence type="inferred from homology"/>